<dbReference type="AlphaFoldDB" id="A0A183B5N5"/>
<dbReference type="Proteomes" id="UP000272942">
    <property type="component" value="Unassembled WGS sequence"/>
</dbReference>
<dbReference type="WBParaSite" id="ECPE_0001456001-mRNA-1">
    <property type="protein sequence ID" value="ECPE_0001456001-mRNA-1"/>
    <property type="gene ID" value="ECPE_0001456001"/>
</dbReference>
<evidence type="ECO:0000313" key="2">
    <source>
        <dbReference type="EMBL" id="VDP91792.1"/>
    </source>
</evidence>
<reference evidence="2 3" key="2">
    <citation type="submission" date="2018-11" db="EMBL/GenBank/DDBJ databases">
        <authorList>
            <consortium name="Pathogen Informatics"/>
        </authorList>
    </citation>
    <scope>NUCLEOTIDE SEQUENCE [LARGE SCALE GENOMIC DNA]</scope>
    <source>
        <strain evidence="2 3">Egypt</strain>
    </source>
</reference>
<feature type="transmembrane region" description="Helical" evidence="1">
    <location>
        <begin position="26"/>
        <end position="44"/>
    </location>
</feature>
<name>A0A183B5N5_9TREM</name>
<keyword evidence="1" id="KW-0472">Membrane</keyword>
<protein>
    <submittedName>
        <fullName evidence="4">DUF4178 domain-containing protein</fullName>
    </submittedName>
</protein>
<proteinExistence type="predicted"/>
<organism evidence="4">
    <name type="scientific">Echinostoma caproni</name>
    <dbReference type="NCBI Taxonomy" id="27848"/>
    <lineage>
        <taxon>Eukaryota</taxon>
        <taxon>Metazoa</taxon>
        <taxon>Spiralia</taxon>
        <taxon>Lophotrochozoa</taxon>
        <taxon>Platyhelminthes</taxon>
        <taxon>Trematoda</taxon>
        <taxon>Digenea</taxon>
        <taxon>Plagiorchiida</taxon>
        <taxon>Echinostomata</taxon>
        <taxon>Echinostomatoidea</taxon>
        <taxon>Echinostomatidae</taxon>
        <taxon>Echinostoma</taxon>
    </lineage>
</organism>
<evidence type="ECO:0000313" key="4">
    <source>
        <dbReference type="WBParaSite" id="ECPE_0001456001-mRNA-1"/>
    </source>
</evidence>
<keyword evidence="1" id="KW-1133">Transmembrane helix</keyword>
<evidence type="ECO:0000256" key="1">
    <source>
        <dbReference type="SAM" id="Phobius"/>
    </source>
</evidence>
<sequence>MEPPPRLYYYEGLFTSIRSIDLPLKILFILTVLILLIMIAAWFVSRKTYTRAPRDAELASGQLTDVNKVEVLDILLRDDEKWQFGVFTGKIRGRTALFVNDWKLVCLYETNANLEYHFTTAPGNFLGYQKHIFYSLTRF</sequence>
<evidence type="ECO:0000313" key="3">
    <source>
        <dbReference type="Proteomes" id="UP000272942"/>
    </source>
</evidence>
<dbReference type="EMBL" id="UZAN01057761">
    <property type="protein sequence ID" value="VDP91792.1"/>
    <property type="molecule type" value="Genomic_DNA"/>
</dbReference>
<keyword evidence="3" id="KW-1185">Reference proteome</keyword>
<gene>
    <name evidence="2" type="ORF">ECPE_LOCUS14520</name>
</gene>
<keyword evidence="1" id="KW-0812">Transmembrane</keyword>
<accession>A0A183B5N5</accession>
<reference evidence="4" key="1">
    <citation type="submission" date="2016-06" db="UniProtKB">
        <authorList>
            <consortium name="WormBaseParasite"/>
        </authorList>
    </citation>
    <scope>IDENTIFICATION</scope>
</reference>